<dbReference type="PANTHER" id="PTHR47331:SF1">
    <property type="entry name" value="GAG-LIKE PROTEIN"/>
    <property type="match status" value="1"/>
</dbReference>
<proteinExistence type="predicted"/>
<dbReference type="KEGG" id="ccal:108622051"/>
<feature type="region of interest" description="Disordered" evidence="1">
    <location>
        <begin position="262"/>
        <end position="323"/>
    </location>
</feature>
<dbReference type="PANTHER" id="PTHR47331">
    <property type="entry name" value="PHD-TYPE DOMAIN-CONTAINING PROTEIN"/>
    <property type="match status" value="1"/>
</dbReference>
<reference evidence="3" key="1">
    <citation type="submission" date="2025-08" db="UniProtKB">
        <authorList>
            <consortium name="RefSeq"/>
        </authorList>
    </citation>
    <scope>IDENTIFICATION</scope>
    <source>
        <tissue evidence="3">Whole body</tissue>
    </source>
</reference>
<protein>
    <submittedName>
        <fullName evidence="3">Uncharacterized protein LOC108622051</fullName>
    </submittedName>
</protein>
<evidence type="ECO:0000313" key="3">
    <source>
        <dbReference type="RefSeq" id="XP_017875195.1"/>
    </source>
</evidence>
<organism evidence="2 3">
    <name type="scientific">Ceratina calcarata</name>
    <dbReference type="NCBI Taxonomy" id="156304"/>
    <lineage>
        <taxon>Eukaryota</taxon>
        <taxon>Metazoa</taxon>
        <taxon>Ecdysozoa</taxon>
        <taxon>Arthropoda</taxon>
        <taxon>Hexapoda</taxon>
        <taxon>Insecta</taxon>
        <taxon>Pterygota</taxon>
        <taxon>Neoptera</taxon>
        <taxon>Endopterygota</taxon>
        <taxon>Hymenoptera</taxon>
        <taxon>Apocrita</taxon>
        <taxon>Aculeata</taxon>
        <taxon>Apoidea</taxon>
        <taxon>Anthophila</taxon>
        <taxon>Apidae</taxon>
        <taxon>Ceratina</taxon>
        <taxon>Zadontomerus</taxon>
    </lineage>
</organism>
<evidence type="ECO:0000256" key="1">
    <source>
        <dbReference type="SAM" id="MobiDB-lite"/>
    </source>
</evidence>
<accession>A0AAJ7N315</accession>
<dbReference type="RefSeq" id="XP_017875195.1">
    <property type="nucleotide sequence ID" value="XM_018019706.1"/>
</dbReference>
<dbReference type="Proteomes" id="UP000694925">
    <property type="component" value="Unplaced"/>
</dbReference>
<dbReference type="AlphaFoldDB" id="A0AAJ7N315"/>
<sequence>MATSTSETIGALKVDVYVINHLRTWPDWPAFCDLFTSAVINNATLSDAQRLQYLQAALEQLLSALVLTNVNFSIAWATLDKRYNNPRLIQSSWFHKQALDALPKLGVTVDNWGPLLVYHVSSHFDDELHGEWEQAFEDARKFPSFSKIMDFLENKVSALLAAKDRYKKPISSEVERRNVKSHAANVDTTDGESSEWSVCRMQHKLEDCNESRQRDQKGRYFWVKAHNLCPRYLSADHALTSCCSSNVCSVCNEPHHTLLHYKSRKQEASDKKETPRRDTRHGQGANRKDDNPPKLKGKAQSASTSKAVASHCSTTTEKAAEIN</sequence>
<dbReference type="Pfam" id="PF03564">
    <property type="entry name" value="DUF1759"/>
    <property type="match status" value="1"/>
</dbReference>
<dbReference type="InterPro" id="IPR005312">
    <property type="entry name" value="DUF1759"/>
</dbReference>
<gene>
    <name evidence="3" type="primary">LOC108622051</name>
</gene>
<evidence type="ECO:0000313" key="2">
    <source>
        <dbReference type="Proteomes" id="UP000694925"/>
    </source>
</evidence>
<feature type="compositionally biased region" description="Basic and acidic residues" evidence="1">
    <location>
        <begin position="264"/>
        <end position="293"/>
    </location>
</feature>
<feature type="compositionally biased region" description="Polar residues" evidence="1">
    <location>
        <begin position="300"/>
        <end position="317"/>
    </location>
</feature>
<name>A0AAJ7N315_9HYME</name>
<keyword evidence="2" id="KW-1185">Reference proteome</keyword>
<dbReference type="GeneID" id="108622051"/>